<reference evidence="2" key="1">
    <citation type="submission" date="2021-07" db="EMBL/GenBank/DDBJ databases">
        <authorList>
            <person name="Durling M."/>
        </authorList>
    </citation>
    <scope>NUCLEOTIDE SEQUENCE</scope>
</reference>
<feature type="compositionally biased region" description="Polar residues" evidence="1">
    <location>
        <begin position="431"/>
        <end position="444"/>
    </location>
</feature>
<feature type="compositionally biased region" description="Low complexity" evidence="1">
    <location>
        <begin position="249"/>
        <end position="259"/>
    </location>
</feature>
<feature type="compositionally biased region" description="Low complexity" evidence="1">
    <location>
        <begin position="542"/>
        <end position="561"/>
    </location>
</feature>
<gene>
    <name evidence="2" type="ORF">HYFRA_00003251</name>
</gene>
<feature type="region of interest" description="Disordered" evidence="1">
    <location>
        <begin position="198"/>
        <end position="231"/>
    </location>
</feature>
<dbReference type="OrthoDB" id="10344814at2759"/>
<organism evidence="2 3">
    <name type="scientific">Hymenoscyphus fraxineus</name>
    <dbReference type="NCBI Taxonomy" id="746836"/>
    <lineage>
        <taxon>Eukaryota</taxon>
        <taxon>Fungi</taxon>
        <taxon>Dikarya</taxon>
        <taxon>Ascomycota</taxon>
        <taxon>Pezizomycotina</taxon>
        <taxon>Leotiomycetes</taxon>
        <taxon>Helotiales</taxon>
        <taxon>Helotiaceae</taxon>
        <taxon>Hymenoscyphus</taxon>
    </lineage>
</organism>
<evidence type="ECO:0000313" key="2">
    <source>
        <dbReference type="EMBL" id="CAG8953057.1"/>
    </source>
</evidence>
<feature type="compositionally biased region" description="Basic and acidic residues" evidence="1">
    <location>
        <begin position="263"/>
        <end position="273"/>
    </location>
</feature>
<feature type="compositionally biased region" description="Polar residues" evidence="1">
    <location>
        <begin position="219"/>
        <end position="231"/>
    </location>
</feature>
<dbReference type="Proteomes" id="UP000696280">
    <property type="component" value="Unassembled WGS sequence"/>
</dbReference>
<evidence type="ECO:0000313" key="3">
    <source>
        <dbReference type="Proteomes" id="UP000696280"/>
    </source>
</evidence>
<evidence type="ECO:0000256" key="1">
    <source>
        <dbReference type="SAM" id="MobiDB-lite"/>
    </source>
</evidence>
<feature type="region of interest" description="Disordered" evidence="1">
    <location>
        <begin position="247"/>
        <end position="273"/>
    </location>
</feature>
<proteinExistence type="predicted"/>
<accession>A0A9N9KW33</accession>
<feature type="region of interest" description="Disordered" evidence="1">
    <location>
        <begin position="575"/>
        <end position="658"/>
    </location>
</feature>
<feature type="region of interest" description="Disordered" evidence="1">
    <location>
        <begin position="374"/>
        <end position="561"/>
    </location>
</feature>
<feature type="compositionally biased region" description="Basic and acidic residues" evidence="1">
    <location>
        <begin position="375"/>
        <end position="385"/>
    </location>
</feature>
<keyword evidence="3" id="KW-1185">Reference proteome</keyword>
<feature type="compositionally biased region" description="Basic and acidic residues" evidence="1">
    <location>
        <begin position="445"/>
        <end position="488"/>
    </location>
</feature>
<feature type="compositionally biased region" description="Basic and acidic residues" evidence="1">
    <location>
        <begin position="616"/>
        <end position="658"/>
    </location>
</feature>
<protein>
    <submittedName>
        <fullName evidence="2">Uncharacterized protein</fullName>
    </submittedName>
</protein>
<sequence>MKFQANAPTGRKTWDLNLVDFLFQHANLVSIQRNLAAALSTSEINATLSIPLQTLLKRLSYLSPPLRLDAFSEPEEIVVTRWLLLSYGGKNLWNVFVKTVMKQVESVDATIGRNGELEDCKGKVRWLSYYWEILSEDFNCTKCGGPLLEREERRGGVEVGISNFKKGHGDGAESSFEILFGEIRRVVKMVEEVRKKEKGRVNAAVADREEKAGEDGTDTSDLQPQEAASTTRALLPSVLEAEAQFCNAEPSSSPTNEVPENPEEPKLAEPPLSEERVFPNIVECDKTQQLPHESFDEPYELDKPVNTQDPQFYEAPDHWLESDHDSEGSDEITCASLGENNSLIGQQEDSVIETWETIHISEDDGAVVTVDEVPSETKDYEKVSGTEDGLFSAAPEPLSIKTPPYQPKPAVFPAALTPIPQNLSKHRDRPSSSQPGGNQDTHAQTLRERKPDKGKERAAHTDREQARRRAEEEEEEKRRVLAWDRAFLEGKAAAHKNKQQHPRPTVPPTVPSLQNAPHPHHKVRRQDFYTYQHGQGKKSDSSPDPGQQVPPQQVYQANPNAHAVVAGHPKITMASWRTNLPGPNKPAPNNVQPRKSILKKEGSEEEFSQMGRGRPRREPKEQKEVNFTRSSKYEDGGRDTHEFAIPIEKKEPPVELYD</sequence>
<comment type="caution">
    <text evidence="2">The sequence shown here is derived from an EMBL/GenBank/DDBJ whole genome shotgun (WGS) entry which is preliminary data.</text>
</comment>
<dbReference type="EMBL" id="CAJVRL010000049">
    <property type="protein sequence ID" value="CAG8953057.1"/>
    <property type="molecule type" value="Genomic_DNA"/>
</dbReference>
<dbReference type="AlphaFoldDB" id="A0A9N9KW33"/>
<name>A0A9N9KW33_9HELO</name>